<evidence type="ECO:0000313" key="1">
    <source>
        <dbReference type="EMBL" id="UQN14629.1"/>
    </source>
</evidence>
<sequence>MSTSRAELMGLLELVRADFDGIPRSGFDTPTALEFQGLVNSWTELAAELIGAITSFEDALRESAPLDARGVPRRAPVDPGNIGLEESLERLDDALQSRLPHWPEALAQQFQRAKADALKACEGLAFVKQQVEYLVLGVGSDA</sequence>
<organism evidence="1">
    <name type="scientific">Gulosibacter sediminis</name>
    <dbReference type="NCBI Taxonomy" id="1729695"/>
    <lineage>
        <taxon>Bacteria</taxon>
        <taxon>Bacillati</taxon>
        <taxon>Actinomycetota</taxon>
        <taxon>Actinomycetes</taxon>
        <taxon>Micrococcales</taxon>
        <taxon>Microbacteriaceae</taxon>
        <taxon>Gulosibacter</taxon>
    </lineage>
</organism>
<accession>A0ABY4MX55</accession>
<dbReference type="EMBL" id="CP097160">
    <property type="protein sequence ID" value="UQN14629.1"/>
    <property type="molecule type" value="Genomic_DNA"/>
</dbReference>
<name>A0ABY4MX55_9MICO</name>
<reference evidence="1" key="1">
    <citation type="submission" date="2022-05" db="EMBL/GenBank/DDBJ databases">
        <title>Complete genome sequence of toluene-degrading Gulosibacter sediminis strain ACHW.36C.</title>
        <authorList>
            <person name="Wai A.C."/>
            <person name="Lai G.K."/>
            <person name="Griffin S.D."/>
            <person name="Leung F.C."/>
        </authorList>
    </citation>
    <scope>NUCLEOTIDE SEQUENCE [LARGE SCALE GENOMIC DNA]</scope>
    <source>
        <strain evidence="1">ACHW.36C</strain>
    </source>
</reference>
<gene>
    <name evidence="1" type="ORF">M3M28_11360</name>
</gene>
<proteinExistence type="predicted"/>
<protein>
    <submittedName>
        <fullName evidence="1">Uncharacterized protein</fullName>
    </submittedName>
</protein>